<evidence type="ECO:0000313" key="1">
    <source>
        <dbReference type="EMBL" id="SUC35532.1"/>
    </source>
</evidence>
<dbReference type="EMBL" id="UGUA01000002">
    <property type="protein sequence ID" value="SUC35532.1"/>
    <property type="molecule type" value="Genomic_DNA"/>
</dbReference>
<evidence type="ECO:0000313" key="2">
    <source>
        <dbReference type="Proteomes" id="UP000255129"/>
    </source>
</evidence>
<dbReference type="AlphaFoldDB" id="A0A379G3T4"/>
<protein>
    <submittedName>
        <fullName evidence="1">Uncharacterized protein</fullName>
    </submittedName>
</protein>
<gene>
    <name evidence="1" type="ORF">NCTC12026_01929</name>
</gene>
<reference evidence="1 2" key="1">
    <citation type="submission" date="2018-06" db="EMBL/GenBank/DDBJ databases">
        <authorList>
            <consortium name="Pathogen Informatics"/>
            <person name="Doyle S."/>
        </authorList>
    </citation>
    <scope>NUCLEOTIDE SEQUENCE [LARGE SCALE GENOMIC DNA]</scope>
    <source>
        <strain evidence="1 2">NCTC12026</strain>
    </source>
</reference>
<dbReference type="RefSeq" id="WP_006813068.1">
    <property type="nucleotide sequence ID" value="NZ_AP018946.1"/>
</dbReference>
<name>A0A379G3T4_9GAMM</name>
<dbReference type="Proteomes" id="UP000255129">
    <property type="component" value="Unassembled WGS sequence"/>
</dbReference>
<proteinExistence type="predicted"/>
<organism evidence="1 2">
    <name type="scientific">Providencia rustigianii</name>
    <dbReference type="NCBI Taxonomy" id="158850"/>
    <lineage>
        <taxon>Bacteria</taxon>
        <taxon>Pseudomonadati</taxon>
        <taxon>Pseudomonadota</taxon>
        <taxon>Gammaproteobacteria</taxon>
        <taxon>Enterobacterales</taxon>
        <taxon>Morganellaceae</taxon>
        <taxon>Providencia</taxon>
    </lineage>
</organism>
<sequence length="66" mass="7656">MAKTSRIIQAKEQTYMKETISMNQTQQTEITEEKLALATKKQGKFKEVVCPNVPMSYFKRAKKQKS</sequence>
<accession>A0A379G3T4</accession>
<dbReference type="OrthoDB" id="6465682at2"/>